<dbReference type="Gene3D" id="2.30.30.40">
    <property type="entry name" value="SH3 Domains"/>
    <property type="match status" value="1"/>
</dbReference>
<evidence type="ECO:0000259" key="2">
    <source>
        <dbReference type="PROSITE" id="PS50110"/>
    </source>
</evidence>
<evidence type="ECO:0008006" key="6">
    <source>
        <dbReference type="Google" id="ProtNLM"/>
    </source>
</evidence>
<dbReference type="Gene3D" id="2.40.50.180">
    <property type="entry name" value="CheA-289, Domain 4"/>
    <property type="match status" value="1"/>
</dbReference>
<reference evidence="5" key="1">
    <citation type="submission" date="2017-08" db="EMBL/GenBank/DDBJ databases">
        <title>A dynamic microbial community with high functional redundancy inhabits the cold, oxic subseafloor aquifer.</title>
        <authorList>
            <person name="Tully B.J."/>
            <person name="Wheat C.G."/>
            <person name="Glazer B.T."/>
            <person name="Huber J.A."/>
        </authorList>
    </citation>
    <scope>NUCLEOTIDE SEQUENCE [LARGE SCALE GENOMIC DNA]</scope>
</reference>
<gene>
    <name evidence="4" type="ORF">COB67_09425</name>
</gene>
<dbReference type="InterPro" id="IPR002545">
    <property type="entry name" value="CheW-lke_dom"/>
</dbReference>
<dbReference type="AlphaFoldDB" id="A0A2A4T105"/>
<dbReference type="InterPro" id="IPR036061">
    <property type="entry name" value="CheW-like_dom_sf"/>
</dbReference>
<dbReference type="Pfam" id="PF01584">
    <property type="entry name" value="CheW"/>
    <property type="match status" value="1"/>
</dbReference>
<dbReference type="EMBL" id="NVSR01000076">
    <property type="protein sequence ID" value="PCI27084.1"/>
    <property type="molecule type" value="Genomic_DNA"/>
</dbReference>
<dbReference type="Proteomes" id="UP000218113">
    <property type="component" value="Unassembled WGS sequence"/>
</dbReference>
<dbReference type="PANTHER" id="PTHR47233:SF3">
    <property type="entry name" value="CHEMOTAXIS PROTEIN CHEV"/>
    <property type="match status" value="1"/>
</dbReference>
<dbReference type="InterPro" id="IPR001789">
    <property type="entry name" value="Sig_transdc_resp-reg_receiver"/>
</dbReference>
<sequence length="312" mass="35690">MASQEILLDSGTNEVELLEFYLGGQSFGINVEKIKQIVKFDTDSMTRLPNCYPSLMGTYPFQEFLVPLIDLNKHLNRTQTQDFEQQIVLVCEFNNAFNCFLVDGVNKIHRLSWSEIHGVPPTLLKHNSRLVGIYSIQEKEVLLLDFEKIIIEIKQQNAIEIPEKDEHQERFESRQNIRLMLVDDSIVIRKLVKEFLVRENYKNINTFENGAAAYQELIKLRDQGQKEGQDLSSYLDLIVTDVEMPEMDGLTLCRKIKEDFPQLPVLIFSSLVNAQIINKCNSVGASGCINKQNPAELLGLIDQLVLQNSSPE</sequence>
<proteinExistence type="predicted"/>
<evidence type="ECO:0000256" key="1">
    <source>
        <dbReference type="PROSITE-ProRule" id="PRU00169"/>
    </source>
</evidence>
<dbReference type="SUPFAM" id="SSF50341">
    <property type="entry name" value="CheW-like"/>
    <property type="match status" value="1"/>
</dbReference>
<dbReference type="GO" id="GO:0000160">
    <property type="term" value="P:phosphorelay signal transduction system"/>
    <property type="evidence" value="ECO:0007669"/>
    <property type="project" value="InterPro"/>
</dbReference>
<name>A0A2A4T105_9DELT</name>
<dbReference type="Gene3D" id="3.40.50.2300">
    <property type="match status" value="1"/>
</dbReference>
<dbReference type="GO" id="GO:0006935">
    <property type="term" value="P:chemotaxis"/>
    <property type="evidence" value="ECO:0007669"/>
    <property type="project" value="InterPro"/>
</dbReference>
<evidence type="ECO:0000313" key="4">
    <source>
        <dbReference type="EMBL" id="PCI27084.1"/>
    </source>
</evidence>
<organism evidence="4 5">
    <name type="scientific">SAR324 cluster bacterium</name>
    <dbReference type="NCBI Taxonomy" id="2024889"/>
    <lineage>
        <taxon>Bacteria</taxon>
        <taxon>Deltaproteobacteria</taxon>
        <taxon>SAR324 cluster</taxon>
    </lineage>
</organism>
<dbReference type="PROSITE" id="PS50851">
    <property type="entry name" value="CHEW"/>
    <property type="match status" value="1"/>
</dbReference>
<feature type="modified residue" description="4-aspartylphosphate" evidence="1">
    <location>
        <position position="241"/>
    </location>
</feature>
<dbReference type="PROSITE" id="PS50110">
    <property type="entry name" value="RESPONSE_REGULATORY"/>
    <property type="match status" value="1"/>
</dbReference>
<dbReference type="PANTHER" id="PTHR47233">
    <property type="entry name" value="CHEMOTAXIS PROTEIN CHEV"/>
    <property type="match status" value="1"/>
</dbReference>
<dbReference type="SMART" id="SM00448">
    <property type="entry name" value="REC"/>
    <property type="match status" value="1"/>
</dbReference>
<dbReference type="SUPFAM" id="SSF52172">
    <property type="entry name" value="CheY-like"/>
    <property type="match status" value="1"/>
</dbReference>
<evidence type="ECO:0000259" key="3">
    <source>
        <dbReference type="PROSITE" id="PS50851"/>
    </source>
</evidence>
<dbReference type="SMART" id="SM00260">
    <property type="entry name" value="CheW"/>
    <property type="match status" value="1"/>
</dbReference>
<feature type="domain" description="Response regulatory" evidence="2">
    <location>
        <begin position="178"/>
        <end position="306"/>
    </location>
</feature>
<keyword evidence="1" id="KW-0597">Phosphoprotein</keyword>
<feature type="domain" description="CheW-like" evidence="3">
    <location>
        <begin position="14"/>
        <end position="155"/>
    </location>
</feature>
<dbReference type="InterPro" id="IPR011006">
    <property type="entry name" value="CheY-like_superfamily"/>
</dbReference>
<accession>A0A2A4T105</accession>
<comment type="caution">
    <text evidence="4">The sequence shown here is derived from an EMBL/GenBank/DDBJ whole genome shotgun (WGS) entry which is preliminary data.</text>
</comment>
<evidence type="ECO:0000313" key="5">
    <source>
        <dbReference type="Proteomes" id="UP000218113"/>
    </source>
</evidence>
<protein>
    <recommendedName>
        <fullName evidence="6">Chemotaxis protein CheV</fullName>
    </recommendedName>
</protein>
<dbReference type="Pfam" id="PF00072">
    <property type="entry name" value="Response_reg"/>
    <property type="match status" value="1"/>
</dbReference>